<keyword evidence="2" id="KW-1185">Reference proteome</keyword>
<dbReference type="Gene3D" id="3.30.559.10">
    <property type="entry name" value="Chloramphenicol acetyltransferase-like domain"/>
    <property type="match status" value="2"/>
</dbReference>
<proteinExistence type="predicted"/>
<sequence>MAGGVVLISSSIIQPVNSNQSGRTKIHLTPYDLSLLQFDYAQRGLLFPKPDPDFNLIFRLKTSLSLALDIYFPFAGRLVKTENLEDETVSFYIDCDGSGARFLHAEAESVSVSDFLQPDGSVPDFTKHFFPADDFRSVDGDSVPLLVIQVTEMKDGVFISYCYNHMVADGVSMWGFFHTWSMICSTGSGFNHKPLVLKGWFLEGIDYPIPIPVSESERPPRNREQRTKEWIFHFTKENILDLKAKANSEGIVSSLQAVSAHMWRSIIRHSGVSREQETYCKLVVDLRQRVNPPLEKDSFGNMAYITSATATVEELLDRGLGWAALQINKLVSSLTNENCKTFAEDWVRNVKNVKSGLGSRVDGDTVVIASSPRFEVYNKDFGWGKPIAVRAGPSNSISGKLNLFPGINEGSIDVQATLWSDVIKNLLADVEFLEHITTA</sequence>
<evidence type="ECO:0000313" key="3">
    <source>
        <dbReference type="RefSeq" id="XP_010503698.1"/>
    </source>
</evidence>
<gene>
    <name evidence="3" type="primary">LOC104780859</name>
</gene>
<keyword evidence="1" id="KW-0808">Transferase</keyword>
<dbReference type="Pfam" id="PF02458">
    <property type="entry name" value="Transferase"/>
    <property type="match status" value="1"/>
</dbReference>
<organism evidence="2 3">
    <name type="scientific">Camelina sativa</name>
    <name type="common">False flax</name>
    <name type="synonym">Myagrum sativum</name>
    <dbReference type="NCBI Taxonomy" id="90675"/>
    <lineage>
        <taxon>Eukaryota</taxon>
        <taxon>Viridiplantae</taxon>
        <taxon>Streptophyta</taxon>
        <taxon>Embryophyta</taxon>
        <taxon>Tracheophyta</taxon>
        <taxon>Spermatophyta</taxon>
        <taxon>Magnoliopsida</taxon>
        <taxon>eudicotyledons</taxon>
        <taxon>Gunneridae</taxon>
        <taxon>Pentapetalae</taxon>
        <taxon>rosids</taxon>
        <taxon>malvids</taxon>
        <taxon>Brassicales</taxon>
        <taxon>Brassicaceae</taxon>
        <taxon>Camelineae</taxon>
        <taxon>Camelina</taxon>
    </lineage>
</organism>
<evidence type="ECO:0000313" key="2">
    <source>
        <dbReference type="Proteomes" id="UP000694864"/>
    </source>
</evidence>
<dbReference type="Proteomes" id="UP000694864">
    <property type="component" value="Chromosome 4"/>
</dbReference>
<accession>A0ABM0YNP6</accession>
<dbReference type="PANTHER" id="PTHR31896:SF42">
    <property type="entry name" value="ANTHRANILATE N-HYDROXYCINNAMOYL_BENZOYLTRANSFERASE-LIKE PROTEIN"/>
    <property type="match status" value="1"/>
</dbReference>
<evidence type="ECO:0000256" key="1">
    <source>
        <dbReference type="ARBA" id="ARBA00022679"/>
    </source>
</evidence>
<dbReference type="PANTHER" id="PTHR31896">
    <property type="entry name" value="FAMILY REGULATORY PROTEIN, PUTATIVE (AFU_ORTHOLOGUE AFUA_3G14730)-RELATED"/>
    <property type="match status" value="1"/>
</dbReference>
<dbReference type="InterPro" id="IPR051283">
    <property type="entry name" value="Sec_Metabolite_Acyltrans"/>
</dbReference>
<dbReference type="RefSeq" id="XP_010503698.1">
    <property type="nucleotide sequence ID" value="XM_010505396.2"/>
</dbReference>
<reference evidence="2" key="1">
    <citation type="journal article" date="2014" name="Nat. Commun.">
        <title>The emerging biofuel crop Camelina sativa retains a highly undifferentiated hexaploid genome structure.</title>
        <authorList>
            <person name="Kagale S."/>
            <person name="Koh C."/>
            <person name="Nixon J."/>
            <person name="Bollina V."/>
            <person name="Clarke W.E."/>
            <person name="Tuteja R."/>
            <person name="Spillane C."/>
            <person name="Robinson S.J."/>
            <person name="Links M.G."/>
            <person name="Clarke C."/>
            <person name="Higgins E.E."/>
            <person name="Huebert T."/>
            <person name="Sharpe A.G."/>
            <person name="Parkin I.A."/>
        </authorList>
    </citation>
    <scope>NUCLEOTIDE SEQUENCE [LARGE SCALE GENOMIC DNA]</scope>
    <source>
        <strain evidence="2">cv. DH55</strain>
    </source>
</reference>
<dbReference type="InterPro" id="IPR023213">
    <property type="entry name" value="CAT-like_dom_sf"/>
</dbReference>
<protein>
    <submittedName>
        <fullName evidence="3">Uncharacterized acetyltransferase At3g50280-like</fullName>
    </submittedName>
</protein>
<reference evidence="3" key="2">
    <citation type="submission" date="2025-08" db="UniProtKB">
        <authorList>
            <consortium name="RefSeq"/>
        </authorList>
    </citation>
    <scope>IDENTIFICATION</scope>
    <source>
        <tissue evidence="3">Leaf</tissue>
    </source>
</reference>
<name>A0ABM0YNP6_CAMSA</name>
<dbReference type="GeneID" id="104780859"/>